<dbReference type="EMBL" id="PHUF01000002">
    <property type="protein sequence ID" value="PKB25415.1"/>
    <property type="molecule type" value="Genomic_DNA"/>
</dbReference>
<sequence>MVATPSLPALCAVRAVAALALAVAATALPAQTAGKAKPKTPAVSVESAYNTDPLGCVIRLRFAQAATAATAQKSTDASAKQQASAMNERAHRGVYFYAANLLSGPADARTPEAAEAAFKAFAALPRERQGAEAMKCLRVAETAIADLGTGLRGSSAAPAEAGR</sequence>
<keyword evidence="3" id="KW-1185">Reference proteome</keyword>
<evidence type="ECO:0000313" key="3">
    <source>
        <dbReference type="Proteomes" id="UP000232587"/>
    </source>
</evidence>
<feature type="signal peptide" evidence="1">
    <location>
        <begin position="1"/>
        <end position="32"/>
    </location>
</feature>
<dbReference type="RefSeq" id="WP_100865857.1">
    <property type="nucleotide sequence ID" value="NZ_PHUF01000002.1"/>
</dbReference>
<organism evidence="2 3">
    <name type="scientific">Novosphingobium kunmingense</name>
    <dbReference type="NCBI Taxonomy" id="1211806"/>
    <lineage>
        <taxon>Bacteria</taxon>
        <taxon>Pseudomonadati</taxon>
        <taxon>Pseudomonadota</taxon>
        <taxon>Alphaproteobacteria</taxon>
        <taxon>Sphingomonadales</taxon>
        <taxon>Sphingomonadaceae</taxon>
        <taxon>Novosphingobium</taxon>
    </lineage>
</organism>
<proteinExistence type="predicted"/>
<feature type="chain" id="PRO_5014624946" evidence="1">
    <location>
        <begin position="33"/>
        <end position="163"/>
    </location>
</feature>
<comment type="caution">
    <text evidence="2">The sequence shown here is derived from an EMBL/GenBank/DDBJ whole genome shotgun (WGS) entry which is preliminary data.</text>
</comment>
<gene>
    <name evidence="2" type="ORF">B0I00_0614</name>
</gene>
<evidence type="ECO:0000256" key="1">
    <source>
        <dbReference type="SAM" id="SignalP"/>
    </source>
</evidence>
<dbReference type="Proteomes" id="UP000232587">
    <property type="component" value="Unassembled WGS sequence"/>
</dbReference>
<dbReference type="AlphaFoldDB" id="A0A2N0I2N2"/>
<name>A0A2N0I2N2_9SPHN</name>
<evidence type="ECO:0000313" key="2">
    <source>
        <dbReference type="EMBL" id="PKB25415.1"/>
    </source>
</evidence>
<reference evidence="2 3" key="1">
    <citation type="submission" date="2017-11" db="EMBL/GenBank/DDBJ databases">
        <title>Genomic Encyclopedia of Type Strains, Phase III (KMG-III): the genomes of soil and plant-associated and newly described type strains.</title>
        <authorList>
            <person name="Whitman W."/>
        </authorList>
    </citation>
    <scope>NUCLEOTIDE SEQUENCE [LARGE SCALE GENOMIC DNA]</scope>
    <source>
        <strain evidence="2 3">CGMCC 1.12274</strain>
    </source>
</reference>
<accession>A0A2N0I2N2</accession>
<protein>
    <submittedName>
        <fullName evidence="2">Uncharacterized protein</fullName>
    </submittedName>
</protein>
<keyword evidence="1" id="KW-0732">Signal</keyword>